<dbReference type="Gene3D" id="3.30.420.40">
    <property type="match status" value="2"/>
</dbReference>
<protein>
    <submittedName>
        <fullName evidence="4">ROK family transcriptional regulator</fullName>
    </submittedName>
</protein>
<dbReference type="InterPro" id="IPR036388">
    <property type="entry name" value="WH-like_DNA-bd_sf"/>
</dbReference>
<evidence type="ECO:0000256" key="3">
    <source>
        <dbReference type="ARBA" id="ARBA00022629"/>
    </source>
</evidence>
<evidence type="ECO:0000256" key="2">
    <source>
        <dbReference type="ARBA" id="ARBA00006479"/>
    </source>
</evidence>
<comment type="function">
    <text evidence="1">Transcriptional repressor of xylose-utilizing enzymes.</text>
</comment>
<dbReference type="KEGG" id="qdo:H9Q78_09120"/>
<accession>A0A7G9G1E4</accession>
<keyword evidence="3" id="KW-0859">Xylose metabolism</keyword>
<dbReference type="SUPFAM" id="SSF46785">
    <property type="entry name" value="Winged helix' DNA-binding domain"/>
    <property type="match status" value="1"/>
</dbReference>
<evidence type="ECO:0000256" key="1">
    <source>
        <dbReference type="ARBA" id="ARBA00002486"/>
    </source>
</evidence>
<organism evidence="4 5">
    <name type="scientific">Qiania dongpingensis</name>
    <dbReference type="NCBI Taxonomy" id="2763669"/>
    <lineage>
        <taxon>Bacteria</taxon>
        <taxon>Bacillati</taxon>
        <taxon>Bacillota</taxon>
        <taxon>Clostridia</taxon>
        <taxon>Lachnospirales</taxon>
        <taxon>Lachnospiraceae</taxon>
        <taxon>Qiania</taxon>
    </lineage>
</organism>
<dbReference type="Pfam" id="PF00480">
    <property type="entry name" value="ROK"/>
    <property type="match status" value="1"/>
</dbReference>
<dbReference type="SUPFAM" id="SSF53067">
    <property type="entry name" value="Actin-like ATPase domain"/>
    <property type="match status" value="1"/>
</dbReference>
<proteinExistence type="inferred from homology"/>
<name>A0A7G9G1E4_9FIRM</name>
<dbReference type="InterPro" id="IPR043129">
    <property type="entry name" value="ATPase_NBD"/>
</dbReference>
<dbReference type="Proteomes" id="UP000515823">
    <property type="component" value="Chromosome"/>
</dbReference>
<dbReference type="Gene3D" id="1.10.10.10">
    <property type="entry name" value="Winged helix-like DNA-binding domain superfamily/Winged helix DNA-binding domain"/>
    <property type="match status" value="1"/>
</dbReference>
<dbReference type="EMBL" id="CP060634">
    <property type="protein sequence ID" value="QNM04626.1"/>
    <property type="molecule type" value="Genomic_DNA"/>
</dbReference>
<comment type="similarity">
    <text evidence="2">Belongs to the ROK (NagC/XylR) family.</text>
</comment>
<dbReference type="RefSeq" id="WP_249301150.1">
    <property type="nucleotide sequence ID" value="NZ_CP060634.1"/>
</dbReference>
<dbReference type="InterPro" id="IPR036390">
    <property type="entry name" value="WH_DNA-bd_sf"/>
</dbReference>
<dbReference type="GO" id="GO:0042732">
    <property type="term" value="P:D-xylose metabolic process"/>
    <property type="evidence" value="ECO:0007669"/>
    <property type="project" value="UniProtKB-KW"/>
</dbReference>
<dbReference type="AlphaFoldDB" id="A0A7G9G1E4"/>
<dbReference type="InterPro" id="IPR000600">
    <property type="entry name" value="ROK"/>
</dbReference>
<evidence type="ECO:0000313" key="4">
    <source>
        <dbReference type="EMBL" id="QNM04626.1"/>
    </source>
</evidence>
<reference evidence="4 5" key="1">
    <citation type="submission" date="2020-08" db="EMBL/GenBank/DDBJ databases">
        <authorList>
            <person name="Liu C."/>
            <person name="Sun Q."/>
        </authorList>
    </citation>
    <scope>NUCLEOTIDE SEQUENCE [LARGE SCALE GENOMIC DNA]</scope>
    <source>
        <strain evidence="4 5">NSJ-38</strain>
    </source>
</reference>
<evidence type="ECO:0000313" key="5">
    <source>
        <dbReference type="Proteomes" id="UP000515823"/>
    </source>
</evidence>
<sequence length="373" mass="40771">MAPINTANIKQYNRNKIFRLIAGRNKISKQEIAYELHMSLPTISQNLQDLKNAGLIMENGALASSVGRKATGFSIVPDAKVALGLDITLNHISMVLVNLNGCVIHSMPRKHYQIKGTEESYREVSLEISEFLKASGVSPDRVLGIGISIPGIITEYGTYIFQSSLPVPGNFYECIRPYIPFPYTLYNDANCGGLAEFWGRSDIDTIAYLSLSNTVGGSILMGGETYLGVSNRSAEFGHVTLDPNGLPCYCGKIGCSDAYLNAKLLSTMAGDNLAAFFEGLKNGNEAFRQCFDVYLQNLSILINNINMSLDCDLILGGYVGIYLEPYIERLKELVSARSTFPTDGSYIKASSKGFEAAAVGSALYYIDEFIQQI</sequence>
<gene>
    <name evidence="4" type="ORF">H9Q78_09120</name>
</gene>
<dbReference type="CDD" id="cd00090">
    <property type="entry name" value="HTH_ARSR"/>
    <property type="match status" value="1"/>
</dbReference>
<keyword evidence="5" id="KW-1185">Reference proteome</keyword>
<dbReference type="PANTHER" id="PTHR18964">
    <property type="entry name" value="ROK (REPRESSOR, ORF, KINASE) FAMILY"/>
    <property type="match status" value="1"/>
</dbReference>
<keyword evidence="3" id="KW-0119">Carbohydrate metabolism</keyword>
<dbReference type="Pfam" id="PF13412">
    <property type="entry name" value="HTH_24"/>
    <property type="match status" value="1"/>
</dbReference>
<dbReference type="PANTHER" id="PTHR18964:SF149">
    <property type="entry name" value="BIFUNCTIONAL UDP-N-ACETYLGLUCOSAMINE 2-EPIMERASE_N-ACETYLMANNOSAMINE KINASE"/>
    <property type="match status" value="1"/>
</dbReference>
<dbReference type="InterPro" id="IPR011991">
    <property type="entry name" value="ArsR-like_HTH"/>
</dbReference>